<evidence type="ECO:0000313" key="2">
    <source>
        <dbReference type="EMBL" id="WUX56979.1"/>
    </source>
</evidence>
<dbReference type="Proteomes" id="UP001432209">
    <property type="component" value="Chromosome"/>
</dbReference>
<dbReference type="Gene3D" id="1.10.10.10">
    <property type="entry name" value="Winged helix-like DNA-binding domain superfamily/Winged helix DNA-binding domain"/>
    <property type="match status" value="1"/>
</dbReference>
<feature type="region of interest" description="Disordered" evidence="1">
    <location>
        <begin position="1"/>
        <end position="131"/>
    </location>
</feature>
<gene>
    <name evidence="2" type="ORF">OG442_38590</name>
</gene>
<evidence type="ECO:0000256" key="1">
    <source>
        <dbReference type="SAM" id="MobiDB-lite"/>
    </source>
</evidence>
<dbReference type="SUPFAM" id="SSF46785">
    <property type="entry name" value="Winged helix' DNA-binding domain"/>
    <property type="match status" value="1"/>
</dbReference>
<evidence type="ECO:0000313" key="3">
    <source>
        <dbReference type="Proteomes" id="UP001432209"/>
    </source>
</evidence>
<sequence>MDHEIEPGAHVGIESPARTLDVSPTPVREARARLESDGLVTKRSARDAPAAGAEGPPPWPRRTPTRHSSTPSRICRRTRWSGSTRICTSSGSAASRAPARGSDDGTPHPKPGAPARATAPARSGTVSSATP</sequence>
<keyword evidence="3" id="KW-1185">Reference proteome</keyword>
<dbReference type="EMBL" id="CP109495">
    <property type="protein sequence ID" value="WUX56979.1"/>
    <property type="molecule type" value="Genomic_DNA"/>
</dbReference>
<organism evidence="2 3">
    <name type="scientific">Streptomyces niveus</name>
    <name type="common">Streptomyces spheroides</name>
    <dbReference type="NCBI Taxonomy" id="193462"/>
    <lineage>
        <taxon>Bacteria</taxon>
        <taxon>Bacillati</taxon>
        <taxon>Actinomycetota</taxon>
        <taxon>Actinomycetes</taxon>
        <taxon>Kitasatosporales</taxon>
        <taxon>Streptomycetaceae</taxon>
        <taxon>Streptomyces</taxon>
    </lineage>
</organism>
<dbReference type="InterPro" id="IPR036388">
    <property type="entry name" value="WH-like_DNA-bd_sf"/>
</dbReference>
<proteinExistence type="predicted"/>
<protein>
    <submittedName>
        <fullName evidence="2">GntR family transcriptional regulator</fullName>
    </submittedName>
</protein>
<dbReference type="InterPro" id="IPR036390">
    <property type="entry name" value="WH_DNA-bd_sf"/>
</dbReference>
<accession>A0ABZ2AF61</accession>
<feature type="compositionally biased region" description="Low complexity" evidence="1">
    <location>
        <begin position="89"/>
        <end position="100"/>
    </location>
</feature>
<name>A0ABZ2AF61_STRNV</name>
<reference evidence="2" key="1">
    <citation type="submission" date="2022-10" db="EMBL/GenBank/DDBJ databases">
        <title>The complete genomes of actinobacterial strains from the NBC collection.</title>
        <authorList>
            <person name="Joergensen T.S."/>
            <person name="Alvarez Arevalo M."/>
            <person name="Sterndorff E.B."/>
            <person name="Faurdal D."/>
            <person name="Vuksanovic O."/>
            <person name="Mourched A.-S."/>
            <person name="Charusanti P."/>
            <person name="Shaw S."/>
            <person name="Blin K."/>
            <person name="Weber T."/>
        </authorList>
    </citation>
    <scope>NUCLEOTIDE SEQUENCE</scope>
    <source>
        <strain evidence="2">NBC_01432</strain>
    </source>
</reference>